<keyword evidence="1" id="KW-0472">Membrane</keyword>
<name>A0A8B6FYS8_MYTGA</name>
<gene>
    <name evidence="2" type="ORF">MGAL_10B062241</name>
</gene>
<keyword evidence="3" id="KW-1185">Reference proteome</keyword>
<keyword evidence="1" id="KW-1133">Transmembrane helix</keyword>
<protein>
    <submittedName>
        <fullName evidence="2">Uncharacterized protein</fullName>
    </submittedName>
</protein>
<reference evidence="2" key="1">
    <citation type="submission" date="2018-11" db="EMBL/GenBank/DDBJ databases">
        <authorList>
            <person name="Alioto T."/>
            <person name="Alioto T."/>
        </authorList>
    </citation>
    <scope>NUCLEOTIDE SEQUENCE</scope>
</reference>
<evidence type="ECO:0000256" key="1">
    <source>
        <dbReference type="SAM" id="Phobius"/>
    </source>
</evidence>
<sequence>SNRCYCRADKPTWIDQTKKFKCTNHFDCPGSSNDICGGEFLPQRSEQITVSKMERISEAVTVQINQASSAFATSISLRDTTTTDVNGVVSSETSSATVMTETSTPARTVKRSKKLLCECPKKFCNTKWHFLDGLEIRDSDVMKIVLEDFYQNILSEITIDKKYVTKEVRKRNSAVNKTKSAKFIGTGCIVFLILPMVIVIAIDLLKCCSHFRTRSYRKKHVKRNRISAIPGDIEIPLQENVPSTDDYYASRCGNNFHPDEFKRETYVRRRKDPC</sequence>
<comment type="caution">
    <text evidence="2">The sequence shown here is derived from an EMBL/GenBank/DDBJ whole genome shotgun (WGS) entry which is preliminary data.</text>
</comment>
<feature type="non-terminal residue" evidence="2">
    <location>
        <position position="1"/>
    </location>
</feature>
<organism evidence="2 3">
    <name type="scientific">Mytilus galloprovincialis</name>
    <name type="common">Mediterranean mussel</name>
    <dbReference type="NCBI Taxonomy" id="29158"/>
    <lineage>
        <taxon>Eukaryota</taxon>
        <taxon>Metazoa</taxon>
        <taxon>Spiralia</taxon>
        <taxon>Lophotrochozoa</taxon>
        <taxon>Mollusca</taxon>
        <taxon>Bivalvia</taxon>
        <taxon>Autobranchia</taxon>
        <taxon>Pteriomorphia</taxon>
        <taxon>Mytilida</taxon>
        <taxon>Mytiloidea</taxon>
        <taxon>Mytilidae</taxon>
        <taxon>Mytilinae</taxon>
        <taxon>Mytilus</taxon>
    </lineage>
</organism>
<keyword evidence="1" id="KW-0812">Transmembrane</keyword>
<feature type="transmembrane region" description="Helical" evidence="1">
    <location>
        <begin position="183"/>
        <end position="205"/>
    </location>
</feature>
<dbReference type="OrthoDB" id="6187068at2759"/>
<dbReference type="EMBL" id="UYJE01007553">
    <property type="protein sequence ID" value="VDI55960.1"/>
    <property type="molecule type" value="Genomic_DNA"/>
</dbReference>
<accession>A0A8B6FYS8</accession>
<dbReference type="Proteomes" id="UP000596742">
    <property type="component" value="Unassembled WGS sequence"/>
</dbReference>
<dbReference type="AlphaFoldDB" id="A0A8B6FYS8"/>
<evidence type="ECO:0000313" key="2">
    <source>
        <dbReference type="EMBL" id="VDI55960.1"/>
    </source>
</evidence>
<evidence type="ECO:0000313" key="3">
    <source>
        <dbReference type="Proteomes" id="UP000596742"/>
    </source>
</evidence>
<proteinExistence type="predicted"/>